<reference evidence="4 5" key="1">
    <citation type="submission" date="2020-06" db="EMBL/GenBank/DDBJ databases">
        <title>Taxonomy, biology and ecology of Rhodococcus bacteria occurring in California pistachio and other woody hosts as revealed by genome sequence analyses.</title>
        <authorList>
            <person name="Gai Y."/>
            <person name="Riely B."/>
        </authorList>
    </citation>
    <scope>NUCLEOTIDE SEQUENCE [LARGE SCALE GENOMIC DNA]</scope>
    <source>
        <strain evidence="4 5">BP-284</strain>
    </source>
</reference>
<accession>A0ABS7NU53</accession>
<sequence length="154" mass="17165">MTSTISTPRTTDATGTRSRRPVPTPTPDTEFYWTEAAAGRLVVRRCLDCDVAYFYPRDFCPECLSTNVDWLPCSGRATLHTFVIEHRPGPGYEDDLPYVVAVVDLEEGPRMMTNIVGIEPDPDLLDLDMPLTVVFERRGEIAVPMFEPATGAAR</sequence>
<gene>
    <name evidence="4" type="ORF">HQ605_12035</name>
</gene>
<dbReference type="SUPFAM" id="SSF50249">
    <property type="entry name" value="Nucleic acid-binding proteins"/>
    <property type="match status" value="1"/>
</dbReference>
<dbReference type="PANTHER" id="PTHR34075:SF5">
    <property type="entry name" value="BLR3430 PROTEIN"/>
    <property type="match status" value="1"/>
</dbReference>
<evidence type="ECO:0000256" key="1">
    <source>
        <dbReference type="SAM" id="MobiDB-lite"/>
    </source>
</evidence>
<feature type="region of interest" description="Disordered" evidence="1">
    <location>
        <begin position="1"/>
        <end position="28"/>
    </location>
</feature>
<evidence type="ECO:0000313" key="5">
    <source>
        <dbReference type="Proteomes" id="UP001520140"/>
    </source>
</evidence>
<dbReference type="Pfam" id="PF01796">
    <property type="entry name" value="OB_ChsH2_C"/>
    <property type="match status" value="1"/>
</dbReference>
<dbReference type="InterPro" id="IPR022002">
    <property type="entry name" value="ChsH2_Znr"/>
</dbReference>
<dbReference type="EMBL" id="JABUKG010000011">
    <property type="protein sequence ID" value="MBY6321556.1"/>
    <property type="molecule type" value="Genomic_DNA"/>
</dbReference>
<dbReference type="PANTHER" id="PTHR34075">
    <property type="entry name" value="BLR3430 PROTEIN"/>
    <property type="match status" value="1"/>
</dbReference>
<keyword evidence="5" id="KW-1185">Reference proteome</keyword>
<dbReference type="InterPro" id="IPR052513">
    <property type="entry name" value="Thioester_dehydratase-like"/>
</dbReference>
<organism evidence="4 5">
    <name type="scientific">Rhodococcoides kroppenstedtii</name>
    <dbReference type="NCBI Taxonomy" id="293050"/>
    <lineage>
        <taxon>Bacteria</taxon>
        <taxon>Bacillati</taxon>
        <taxon>Actinomycetota</taxon>
        <taxon>Actinomycetes</taxon>
        <taxon>Mycobacteriales</taxon>
        <taxon>Nocardiaceae</taxon>
        <taxon>Rhodococcoides</taxon>
    </lineage>
</organism>
<evidence type="ECO:0000259" key="3">
    <source>
        <dbReference type="Pfam" id="PF12172"/>
    </source>
</evidence>
<dbReference type="RefSeq" id="WP_068104067.1">
    <property type="nucleotide sequence ID" value="NZ_JABUKE010000009.1"/>
</dbReference>
<evidence type="ECO:0000259" key="2">
    <source>
        <dbReference type="Pfam" id="PF01796"/>
    </source>
</evidence>
<dbReference type="InterPro" id="IPR002878">
    <property type="entry name" value="ChsH2_C"/>
</dbReference>
<proteinExistence type="predicted"/>
<dbReference type="Proteomes" id="UP001520140">
    <property type="component" value="Unassembled WGS sequence"/>
</dbReference>
<feature type="domain" description="ChsH2 rubredoxin-like zinc ribbon" evidence="3">
    <location>
        <begin position="33"/>
        <end position="68"/>
    </location>
</feature>
<feature type="domain" description="ChsH2 C-terminal OB-fold" evidence="2">
    <location>
        <begin position="70"/>
        <end position="136"/>
    </location>
</feature>
<dbReference type="Pfam" id="PF12172">
    <property type="entry name" value="zf-ChsH2"/>
    <property type="match status" value="1"/>
</dbReference>
<dbReference type="Gene3D" id="6.10.30.10">
    <property type="match status" value="1"/>
</dbReference>
<protein>
    <submittedName>
        <fullName evidence="4">OB-fold domain-containing protein</fullName>
    </submittedName>
</protein>
<dbReference type="InterPro" id="IPR012340">
    <property type="entry name" value="NA-bd_OB-fold"/>
</dbReference>
<evidence type="ECO:0000313" key="4">
    <source>
        <dbReference type="EMBL" id="MBY6321556.1"/>
    </source>
</evidence>
<name>A0ABS7NU53_9NOCA</name>
<feature type="compositionally biased region" description="Polar residues" evidence="1">
    <location>
        <begin position="1"/>
        <end position="13"/>
    </location>
</feature>
<comment type="caution">
    <text evidence="4">The sequence shown here is derived from an EMBL/GenBank/DDBJ whole genome shotgun (WGS) entry which is preliminary data.</text>
</comment>